<keyword evidence="4" id="KW-1185">Reference proteome</keyword>
<dbReference type="InterPro" id="IPR006073">
    <property type="entry name" value="GTP-bd"/>
</dbReference>
<feature type="region of interest" description="Disordered" evidence="1">
    <location>
        <begin position="354"/>
        <end position="461"/>
    </location>
</feature>
<dbReference type="GO" id="GO:0005525">
    <property type="term" value="F:GTP binding"/>
    <property type="evidence" value="ECO:0007669"/>
    <property type="project" value="InterPro"/>
</dbReference>
<accession>A0A8I2YSB7</accession>
<evidence type="ECO:0000256" key="1">
    <source>
        <dbReference type="SAM" id="MobiDB-lite"/>
    </source>
</evidence>
<organism evidence="3 4">
    <name type="scientific">Boletus reticuloceps</name>
    <dbReference type="NCBI Taxonomy" id="495285"/>
    <lineage>
        <taxon>Eukaryota</taxon>
        <taxon>Fungi</taxon>
        <taxon>Dikarya</taxon>
        <taxon>Basidiomycota</taxon>
        <taxon>Agaricomycotina</taxon>
        <taxon>Agaricomycetes</taxon>
        <taxon>Agaricomycetidae</taxon>
        <taxon>Boletales</taxon>
        <taxon>Boletineae</taxon>
        <taxon>Boletaceae</taxon>
        <taxon>Boletoideae</taxon>
        <taxon>Boletus</taxon>
    </lineage>
</organism>
<feature type="domain" description="G" evidence="2">
    <location>
        <begin position="108"/>
        <end position="232"/>
    </location>
</feature>
<evidence type="ECO:0000313" key="3">
    <source>
        <dbReference type="EMBL" id="KAG6377530.1"/>
    </source>
</evidence>
<dbReference type="Pfam" id="PF01926">
    <property type="entry name" value="MMR_HSR1"/>
    <property type="match status" value="1"/>
</dbReference>
<dbReference type="EMBL" id="JAGFBS010000009">
    <property type="protein sequence ID" value="KAG6377530.1"/>
    <property type="molecule type" value="Genomic_DNA"/>
</dbReference>
<dbReference type="Gene3D" id="3.40.50.300">
    <property type="entry name" value="P-loop containing nucleotide triphosphate hydrolases"/>
    <property type="match status" value="1"/>
</dbReference>
<gene>
    <name evidence="3" type="ORF">JVT61DRAFT_15340</name>
</gene>
<dbReference type="SUPFAM" id="SSF52540">
    <property type="entry name" value="P-loop containing nucleoside triphosphate hydrolases"/>
    <property type="match status" value="1"/>
</dbReference>
<feature type="compositionally biased region" description="Basic and acidic residues" evidence="1">
    <location>
        <begin position="380"/>
        <end position="410"/>
    </location>
</feature>
<dbReference type="CDD" id="cd00882">
    <property type="entry name" value="Ras_like_GTPase"/>
    <property type="match status" value="1"/>
</dbReference>
<dbReference type="AlphaFoldDB" id="A0A8I2YSB7"/>
<proteinExistence type="predicted"/>
<protein>
    <recommendedName>
        <fullName evidence="2">G domain-containing protein</fullName>
    </recommendedName>
</protein>
<reference evidence="3" key="1">
    <citation type="submission" date="2021-03" db="EMBL/GenBank/DDBJ databases">
        <title>Evolutionary innovations through gain and loss of genes in the ectomycorrhizal Boletales.</title>
        <authorList>
            <person name="Wu G."/>
            <person name="Miyauchi S."/>
            <person name="Morin E."/>
            <person name="Yang Z.-L."/>
            <person name="Xu J."/>
            <person name="Martin F.M."/>
        </authorList>
    </citation>
    <scope>NUCLEOTIDE SEQUENCE</scope>
    <source>
        <strain evidence="3">BR01</strain>
    </source>
</reference>
<dbReference type="Proteomes" id="UP000683000">
    <property type="component" value="Unassembled WGS sequence"/>
</dbReference>
<dbReference type="InterPro" id="IPR027417">
    <property type="entry name" value="P-loop_NTPase"/>
</dbReference>
<dbReference type="OrthoDB" id="2694501at2759"/>
<evidence type="ECO:0000259" key="2">
    <source>
        <dbReference type="Pfam" id="PF01926"/>
    </source>
</evidence>
<sequence length="526" mass="57939">MTSDFSRLQKVGAHPDGDWLLLILLPGSLSSHQAIVPNPPVHRQTVSTNAQDVSQASKKQPYPQRHHSHPSPSQVTVPEGGRGAENTLSQGIGRLTIATQPHNNQTINVVLFGEPGVGKSSVVNLIARKSIARVPSGIDGCTLQSSRYDISIDDMNVCVFETVGLQEPGFRGNGYLAVLEKAYEFVNKLGAAGGVHLLLLCMRRSRLTATTQNNYRLFSEVVFQKKVPMALVITGLEGEVDMEDWWTKNKADMERYGLKSNGHACVTTVSDRTLLQDQNYAESQRRIRELLKSCRLKTPASLPEPQDWFLHLGNGIKQFIDKYGELTRGDITNTLTTRLKLDSRTVQRFLDMMERGDVQQSGRSAESRTQDAPLAGIARQDSKGVADPSKSDATRRSRGLDSGKGSDEPQRAGLAEITRTAHATDMGKRDHVPLRRRTTGEVGAAQSPYSNKVTAEPRKVNAPTETYSKSEMDVLMEDILPNFPRDLTGHVTRSGKFPFASGSYGDIYRGKLSMSGKSFDVRQSFC</sequence>
<evidence type="ECO:0000313" key="4">
    <source>
        <dbReference type="Proteomes" id="UP000683000"/>
    </source>
</evidence>
<feature type="compositionally biased region" description="Polar residues" evidence="1">
    <location>
        <begin position="44"/>
        <end position="58"/>
    </location>
</feature>
<comment type="caution">
    <text evidence="3">The sequence shown here is derived from an EMBL/GenBank/DDBJ whole genome shotgun (WGS) entry which is preliminary data.</text>
</comment>
<name>A0A8I2YSB7_9AGAM</name>
<feature type="region of interest" description="Disordered" evidence="1">
    <location>
        <begin position="35"/>
        <end position="87"/>
    </location>
</feature>